<protein>
    <submittedName>
        <fullName evidence="1">Uncharacterized protein</fullName>
    </submittedName>
</protein>
<evidence type="ECO:0000313" key="2">
    <source>
        <dbReference type="Proteomes" id="UP000016860"/>
    </source>
</evidence>
<dbReference type="STRING" id="1330534.L323_19275"/>
<dbReference type="Proteomes" id="UP000016860">
    <property type="component" value="Unassembled WGS sequence"/>
</dbReference>
<organism evidence="1 2">
    <name type="scientific">Ruminiclostridium papyrosolvens C7</name>
    <dbReference type="NCBI Taxonomy" id="1330534"/>
    <lineage>
        <taxon>Bacteria</taxon>
        <taxon>Bacillati</taxon>
        <taxon>Bacillota</taxon>
        <taxon>Clostridia</taxon>
        <taxon>Eubacteriales</taxon>
        <taxon>Oscillospiraceae</taxon>
        <taxon>Ruminiclostridium</taxon>
    </lineage>
</organism>
<reference evidence="1 2" key="1">
    <citation type="journal article" date="2013" name="Genome Announc.">
        <title>Draft Genome Sequence of the Cellulolytic Bacterium Clostridium papyrosolvens C7 (ATCC 700395).</title>
        <authorList>
            <person name="Zepeda V."/>
            <person name="Dassa B."/>
            <person name="Borovok I."/>
            <person name="Lamed R."/>
            <person name="Bayer E.A."/>
            <person name="Cate J.H."/>
        </authorList>
    </citation>
    <scope>NUCLEOTIDE SEQUENCE [LARGE SCALE GENOMIC DNA]</scope>
    <source>
        <strain evidence="1 2">C7</strain>
    </source>
</reference>
<gene>
    <name evidence="1" type="ORF">L323_19275</name>
</gene>
<dbReference type="AlphaFoldDB" id="U4QXR5"/>
<dbReference type="EMBL" id="ATAY01000098">
    <property type="protein sequence ID" value="EPR07702.1"/>
    <property type="molecule type" value="Genomic_DNA"/>
</dbReference>
<accession>U4QXR5</accession>
<proteinExistence type="predicted"/>
<sequence length="40" mass="4546">MIIVRQLSAFPVKTQCFLKGKLSFVVNNKTAADEIVLFYI</sequence>
<name>U4QXR5_9FIRM</name>
<comment type="caution">
    <text evidence="1">The sequence shown here is derived from an EMBL/GenBank/DDBJ whole genome shotgun (WGS) entry which is preliminary data.</text>
</comment>
<dbReference type="PATRIC" id="fig|1330534.3.peg.3821"/>
<evidence type="ECO:0000313" key="1">
    <source>
        <dbReference type="EMBL" id="EPR07702.1"/>
    </source>
</evidence>